<dbReference type="InterPro" id="IPR011890">
    <property type="entry name" value="SMC_prok"/>
</dbReference>
<dbReference type="SMART" id="SM00968">
    <property type="entry name" value="SMC_hinge"/>
    <property type="match status" value="1"/>
</dbReference>
<accession>A0ABY4C1Z9</accession>
<evidence type="ECO:0000256" key="5">
    <source>
        <dbReference type="ARBA" id="ARBA00023125"/>
    </source>
</evidence>
<dbReference type="InterPro" id="IPR036277">
    <property type="entry name" value="SMC_hinge_sf"/>
</dbReference>
<dbReference type="SUPFAM" id="SSF75553">
    <property type="entry name" value="Smc hinge domain"/>
    <property type="match status" value="1"/>
</dbReference>
<dbReference type="Gene3D" id="3.30.70.1620">
    <property type="match status" value="1"/>
</dbReference>
<dbReference type="InterPro" id="IPR010935">
    <property type="entry name" value="SMC_hinge"/>
</dbReference>
<comment type="subunit">
    <text evidence="6">Homodimer.</text>
</comment>
<dbReference type="InterPro" id="IPR027417">
    <property type="entry name" value="P-loop_NTPase"/>
</dbReference>
<keyword evidence="5 6" id="KW-0238">DNA-binding</keyword>
<dbReference type="PANTHER" id="PTHR43977">
    <property type="entry name" value="STRUCTURAL MAINTENANCE OF CHROMOSOMES PROTEIN 3"/>
    <property type="match status" value="1"/>
</dbReference>
<keyword evidence="3 6" id="KW-0067">ATP-binding</keyword>
<dbReference type="Pfam" id="PF06470">
    <property type="entry name" value="SMC_hinge"/>
    <property type="match status" value="1"/>
</dbReference>
<evidence type="ECO:0000256" key="4">
    <source>
        <dbReference type="ARBA" id="ARBA00023054"/>
    </source>
</evidence>
<feature type="binding site" evidence="6">
    <location>
        <begin position="32"/>
        <end position="39"/>
    </location>
    <ligand>
        <name>ATP</name>
        <dbReference type="ChEBI" id="CHEBI:30616"/>
    </ligand>
</feature>
<evidence type="ECO:0000313" key="10">
    <source>
        <dbReference type="Proteomes" id="UP000832097"/>
    </source>
</evidence>
<comment type="subcellular location">
    <subcellularLocation>
        <location evidence="6">Cytoplasm</location>
    </subcellularLocation>
</comment>
<dbReference type="NCBIfam" id="TIGR02168">
    <property type="entry name" value="SMC_prok_B"/>
    <property type="match status" value="1"/>
</dbReference>
<evidence type="ECO:0000256" key="2">
    <source>
        <dbReference type="ARBA" id="ARBA00022741"/>
    </source>
</evidence>
<dbReference type="Gene3D" id="1.20.1060.20">
    <property type="match status" value="1"/>
</dbReference>
<dbReference type="Pfam" id="PF02463">
    <property type="entry name" value="SMC_N"/>
    <property type="match status" value="1"/>
</dbReference>
<proteinExistence type="inferred from homology"/>
<evidence type="ECO:0000313" key="9">
    <source>
        <dbReference type="EMBL" id="UOE45393.1"/>
    </source>
</evidence>
<gene>
    <name evidence="6 9" type="primary">smc</name>
    <name evidence="9" type="ORF">MTO99_06420</name>
</gene>
<comment type="domain">
    <text evidence="6">Contains large globular domains required for ATP hydrolysis at each terminus and a third globular domain forming a flexible hinge near the middle of the molecule. These domains are separated by coiled-coil structures.</text>
</comment>
<dbReference type="Gene3D" id="3.40.50.300">
    <property type="entry name" value="P-loop containing nucleotide triphosphate hydrolases"/>
    <property type="match status" value="2"/>
</dbReference>
<dbReference type="InterPro" id="IPR003395">
    <property type="entry name" value="RecF/RecN/SMC_N"/>
</dbReference>
<dbReference type="SUPFAM" id="SSF52540">
    <property type="entry name" value="P-loop containing nucleoside triphosphate hydrolases"/>
    <property type="match status" value="1"/>
</dbReference>
<evidence type="ECO:0000259" key="8">
    <source>
        <dbReference type="SMART" id="SM00968"/>
    </source>
</evidence>
<feature type="region of interest" description="Disordered" evidence="7">
    <location>
        <begin position="946"/>
        <end position="981"/>
    </location>
</feature>
<keyword evidence="2 6" id="KW-0547">Nucleotide-binding</keyword>
<feature type="coiled-coil region" evidence="6">
    <location>
        <begin position="655"/>
        <end position="745"/>
    </location>
</feature>
<dbReference type="InterPro" id="IPR024704">
    <property type="entry name" value="SMC"/>
</dbReference>
<feature type="compositionally biased region" description="Low complexity" evidence="7">
    <location>
        <begin position="951"/>
        <end position="975"/>
    </location>
</feature>
<dbReference type="HAMAP" id="MF_01894">
    <property type="entry name" value="Smc_prok"/>
    <property type="match status" value="1"/>
</dbReference>
<evidence type="ECO:0000256" key="1">
    <source>
        <dbReference type="ARBA" id="ARBA00022490"/>
    </source>
</evidence>
<keyword evidence="10" id="KW-1185">Reference proteome</keyword>
<evidence type="ECO:0000256" key="7">
    <source>
        <dbReference type="SAM" id="MobiDB-lite"/>
    </source>
</evidence>
<feature type="domain" description="SMC hinge" evidence="8">
    <location>
        <begin position="506"/>
        <end position="612"/>
    </location>
</feature>
<comment type="similarity">
    <text evidence="6">Belongs to the SMC family.</text>
</comment>
<name>A0ABY4C1Z9_9MICO</name>
<feature type="coiled-coil region" evidence="6">
    <location>
        <begin position="414"/>
        <end position="483"/>
    </location>
</feature>
<keyword evidence="4 6" id="KW-0175">Coiled coil</keyword>
<organism evidence="9 10">
    <name type="scientific">Agromyces larvae</name>
    <dbReference type="NCBI Taxonomy" id="2929802"/>
    <lineage>
        <taxon>Bacteria</taxon>
        <taxon>Bacillati</taxon>
        <taxon>Actinomycetota</taxon>
        <taxon>Actinomycetes</taxon>
        <taxon>Micrococcales</taxon>
        <taxon>Microbacteriaceae</taxon>
        <taxon>Agromyces</taxon>
    </lineage>
</organism>
<dbReference type="RefSeq" id="WP_243557948.1">
    <property type="nucleotide sequence ID" value="NZ_CP094528.1"/>
</dbReference>
<reference evidence="9 10" key="1">
    <citation type="submission" date="2022-03" db="EMBL/GenBank/DDBJ databases">
        <title>Mucilaginibacter sp. isolated from the gut of Protaetia brevitarsis seulensis larvae.</title>
        <authorList>
            <person name="Won M."/>
            <person name="Kim S.-J."/>
            <person name="Kwon S.-W."/>
        </authorList>
    </citation>
    <scope>NUCLEOTIDE SEQUENCE [LARGE SCALE GENOMIC DNA]</scope>
    <source>
        <strain evidence="9 10">CFWR-12</strain>
    </source>
</reference>
<dbReference type="Proteomes" id="UP000832097">
    <property type="component" value="Chromosome"/>
</dbReference>
<keyword evidence="1 6" id="KW-0963">Cytoplasm</keyword>
<sequence>MYLKSLTLKGFKSFAQPTTFAFEPGVTCIVGPNGSGKSNVVDALAWVMGEQGAKSLRGGKMEDVIFAGTSTRGPLGRAEVALTIDNTDGALPIEYSEVTISRTLFRSGQSEYAINGEQCRLLDVQELLSDSGLGREMHVIVGQGQLDQVLHASPFERRGFIEEAAGILKHRRRKEKTLRKLDAMQANLTRLSDLAGELRRQLKPLGRQAEVAREAAGIQAEVRDAKARLLADEVVTLKRALDEHGRSEQERHSERLVLQEQLEQHQLIVQRLEQATLGDGVDEARQSAHALESVQDRLRSLAALAGQRIALLESASEQPDAAPTVTRAAIDAAVTELDGIRTAVDDAAEALDAANRRTATAREELDRVDVEIAAQAERVRAHDLKLTELAGRADAAASKLAAVRGEVLRHRNALEASAERRAAAAAEFAAAEAEQSDADAADTDLDEAYELAQAAVFEAEAEIERIRETLHGDEREREALAARVAALSLALDQRDGSAALVAAGVDGVRGLLAEHLAVEPGYEAAVAAALGALADAVLVADAGAALAALDRAERDDLGRVSLAVADPDGAAPAVLRVDGLVPAAEVVTAPAGVLALLAEVLVADDLAAVRAAAPALAALDRPATVITRDGTVIGRYAVHGGTGRTQSRIELIAERDRSRTRLDEVNASIEQQRTELAAQRERVTGAKDASKQALTALREFDAQLAQRTERINRARVRLEAAEADAARLAEASANAEARVAEAERVDGDAKAALAAARDEPRPVLDTAPRDGAAATLERAREDEVEARLRVEAARQRVSTEQDRVAAMERRYAAEQQAAAEAARRAVVRRAQLDAAQRVAALLPPVLASVDRSVAEARVALGRAEAERAGRNEELVQHRRDEAAVRERLHAVTEDVHGLELRIYEKKLHVASLLERAESELGLTESVLVAEYGPDVPVPVDAPREAGARTTADAGGDDPAGVVDAAGSDDVAPVASEPFDRDRQQRRLAQAERKLAQLGRVNPLALEEFAALEQRHRFLTEQLTDLQHTRRDLLTIIEEIDGRMESIFRSAFEDTRDAFAEVFPVLFPGGVGSISLTDPDDLLTTGIEVSVKPAGKKIERLSLLSGGERSLAAVALLLAIFKARPSPFYIMDEVEAALDDANLGRLLTTFEDLREASQLIVITHQKRTMEIADALYGVSMRQDGVSAVVGQRVREERASA</sequence>
<dbReference type="EMBL" id="CP094528">
    <property type="protein sequence ID" value="UOE45393.1"/>
    <property type="molecule type" value="Genomic_DNA"/>
</dbReference>
<feature type="coiled-coil region" evidence="6">
    <location>
        <begin position="167"/>
        <end position="201"/>
    </location>
</feature>
<comment type="function">
    <text evidence="6">Required for chromosome condensation and partitioning.</text>
</comment>
<feature type="coiled-coil region" evidence="6">
    <location>
        <begin position="776"/>
        <end position="824"/>
    </location>
</feature>
<feature type="coiled-coil region" evidence="6">
    <location>
        <begin position="337"/>
        <end position="371"/>
    </location>
</feature>
<evidence type="ECO:0000256" key="6">
    <source>
        <dbReference type="HAMAP-Rule" id="MF_01894"/>
    </source>
</evidence>
<dbReference type="PIRSF" id="PIRSF005719">
    <property type="entry name" value="SMC"/>
    <property type="match status" value="1"/>
</dbReference>
<dbReference type="CDD" id="cd03278">
    <property type="entry name" value="ABC_SMC_barmotin"/>
    <property type="match status" value="1"/>
</dbReference>
<evidence type="ECO:0000256" key="3">
    <source>
        <dbReference type="ARBA" id="ARBA00022840"/>
    </source>
</evidence>
<protein>
    <recommendedName>
        <fullName evidence="6">Chromosome partition protein Smc</fullName>
    </recommendedName>
</protein>